<name>A0A839AQX4_9FLAO</name>
<dbReference type="AlphaFoldDB" id="A0A839AQX4"/>
<proteinExistence type="predicted"/>
<dbReference type="EMBL" id="JACGLS010000004">
    <property type="protein sequence ID" value="MBA6156748.1"/>
    <property type="molecule type" value="Genomic_DNA"/>
</dbReference>
<feature type="transmembrane region" description="Helical" evidence="1">
    <location>
        <begin position="68"/>
        <end position="86"/>
    </location>
</feature>
<gene>
    <name evidence="2" type="ORF">H3Z83_09500</name>
</gene>
<organism evidence="2 3">
    <name type="scientific">Tenacibaculum pelagium</name>
    <dbReference type="NCBI Taxonomy" id="2759527"/>
    <lineage>
        <taxon>Bacteria</taxon>
        <taxon>Pseudomonadati</taxon>
        <taxon>Bacteroidota</taxon>
        <taxon>Flavobacteriia</taxon>
        <taxon>Flavobacteriales</taxon>
        <taxon>Flavobacteriaceae</taxon>
        <taxon>Tenacibaculum</taxon>
    </lineage>
</organism>
<keyword evidence="1" id="KW-0812">Transmembrane</keyword>
<keyword evidence="1" id="KW-1133">Transmembrane helix</keyword>
<keyword evidence="1" id="KW-0472">Membrane</keyword>
<protein>
    <submittedName>
        <fullName evidence="2">Uncharacterized protein</fullName>
    </submittedName>
</protein>
<sequence length="114" mass="12751">MSEIPNLTGNTGIEIKKKLSYLLTCPKCSSDIDVTDIKSNAHIQCKGCNNVTWRPDYNPPWWAKTKNFVLSLIGTLIIGIVSTYIVNKIFEKEKMELNNTENSISGKKTNTNGN</sequence>
<reference evidence="2 3" key="1">
    <citation type="submission" date="2020-07" db="EMBL/GenBank/DDBJ databases">
        <title>Bacterium isolated from marine sediment.</title>
        <authorList>
            <person name="Shang D."/>
            <person name="Du Z.-J."/>
        </authorList>
    </citation>
    <scope>NUCLEOTIDE SEQUENCE [LARGE SCALE GENOMIC DNA]</scope>
    <source>
        <strain evidence="2 3">S7007</strain>
    </source>
</reference>
<dbReference type="Proteomes" id="UP000563906">
    <property type="component" value="Unassembled WGS sequence"/>
</dbReference>
<accession>A0A839AQX4</accession>
<evidence type="ECO:0000313" key="3">
    <source>
        <dbReference type="Proteomes" id="UP000563906"/>
    </source>
</evidence>
<keyword evidence="3" id="KW-1185">Reference proteome</keyword>
<evidence type="ECO:0000313" key="2">
    <source>
        <dbReference type="EMBL" id="MBA6156748.1"/>
    </source>
</evidence>
<dbReference type="RefSeq" id="WP_182125251.1">
    <property type="nucleotide sequence ID" value="NZ_JACGLS010000004.1"/>
</dbReference>
<comment type="caution">
    <text evidence="2">The sequence shown here is derived from an EMBL/GenBank/DDBJ whole genome shotgun (WGS) entry which is preliminary data.</text>
</comment>
<evidence type="ECO:0000256" key="1">
    <source>
        <dbReference type="SAM" id="Phobius"/>
    </source>
</evidence>